<keyword evidence="2" id="KW-0675">Receptor</keyword>
<dbReference type="InterPro" id="IPR000157">
    <property type="entry name" value="TIR_dom"/>
</dbReference>
<dbReference type="InterPro" id="IPR035897">
    <property type="entry name" value="Toll_tir_struct_dom_sf"/>
</dbReference>
<dbReference type="SUPFAM" id="SSF50998">
    <property type="entry name" value="Quinoprotein alcohol dehydrogenase-like"/>
    <property type="match status" value="1"/>
</dbReference>
<sequence length="770" mass="91684">MIVIGGILDMLTKILVYSRADIKAEKYIHTELKKIEINKITNEIYCLLNSNIFKISFNAREFFQSRNVAGIYINDFSISMNENKIITGGWEQSYNPPLKLYKIQKDYGKFIWVKTSYRKEELSENDWIRERIDRYGCPVKCDGEEEYTYVKFISYLDIIIAVSGSNIIIYDINGILIKKFQLKSSNICVDVFESIVYVSDNNILIIYDLNLLKCVKEIDFSVKIKKIKIIENTDKVFVVLNNLELFIIDKYQIKKNIKINKEVGVLENDSTNSVIYFGNYFGEFGAIDYDGNIIYEDKINDTIRDILVVNKGDNIIVASKNVEFYIYERKNKLNISKEINFKKFEKRENMKKIFLSYCWKNEETANSIDNLFNSEGIKVIRDKHDLQYRDSIKEFMEKVRDADFVIMLISKEYLESINCMYEVLEFIKDNDFKERIIPLVHKNTNIFKVEDRVDYINYWDEEYNKLKEKVERIPREASAEISDEIKKRASIKNTISEFISIIADMNNILYTDQIESEQFAEIIKIVDEDNVEENLNINDVIKEKTILTDMQKNEYNNLYLSYIDKWCDFADISNWRTWTSWMLGSGQPHIFIENWEKVEKLREWLFSRIWPNKLVELEDSFENFRLVLNDLYNIFNEHYEKRGKMYYTEKFYHIDEWNEQRYQQLLGEYNFHVCLVQDLVLELTRAANYICDNIRKYINSDFRLDEGKLVVTYGPCMDSSFKTICPEYRSDERTVKPYPGLEKFKEIRIDRDHKFGIGVSCHDPEFLENE</sequence>
<name>A0A399IH44_9CLOT</name>
<accession>A0A399IH44</accession>
<gene>
    <name evidence="2" type="ORF">D2A34_23870</name>
</gene>
<evidence type="ECO:0000259" key="1">
    <source>
        <dbReference type="PROSITE" id="PS50104"/>
    </source>
</evidence>
<dbReference type="EMBL" id="QXDJ01000008">
    <property type="protein sequence ID" value="RII32264.1"/>
    <property type="molecule type" value="Genomic_DNA"/>
</dbReference>
<protein>
    <submittedName>
        <fullName evidence="2">Toll/interleukin-1 receptor domain-containing protein</fullName>
    </submittedName>
</protein>
<dbReference type="InterPro" id="IPR011047">
    <property type="entry name" value="Quinoprotein_ADH-like_sf"/>
</dbReference>
<dbReference type="PROSITE" id="PS50104">
    <property type="entry name" value="TIR"/>
    <property type="match status" value="1"/>
</dbReference>
<dbReference type="Pfam" id="PF13676">
    <property type="entry name" value="TIR_2"/>
    <property type="match status" value="1"/>
</dbReference>
<evidence type="ECO:0000313" key="2">
    <source>
        <dbReference type="EMBL" id="RII32264.1"/>
    </source>
</evidence>
<dbReference type="Gene3D" id="3.40.50.10140">
    <property type="entry name" value="Toll/interleukin-1 receptor homology (TIR) domain"/>
    <property type="match status" value="1"/>
</dbReference>
<dbReference type="AlphaFoldDB" id="A0A399IH44"/>
<evidence type="ECO:0000313" key="3">
    <source>
        <dbReference type="Proteomes" id="UP000265930"/>
    </source>
</evidence>
<comment type="caution">
    <text evidence="2">The sequence shown here is derived from an EMBL/GenBank/DDBJ whole genome shotgun (WGS) entry which is preliminary data.</text>
</comment>
<dbReference type="GO" id="GO:0007165">
    <property type="term" value="P:signal transduction"/>
    <property type="evidence" value="ECO:0007669"/>
    <property type="project" value="InterPro"/>
</dbReference>
<dbReference type="Proteomes" id="UP000265930">
    <property type="component" value="Unassembled WGS sequence"/>
</dbReference>
<organism evidence="2 3">
    <name type="scientific">Clostridium chromiireducens</name>
    <dbReference type="NCBI Taxonomy" id="225345"/>
    <lineage>
        <taxon>Bacteria</taxon>
        <taxon>Bacillati</taxon>
        <taxon>Bacillota</taxon>
        <taxon>Clostridia</taxon>
        <taxon>Eubacteriales</taxon>
        <taxon>Clostridiaceae</taxon>
        <taxon>Clostridium</taxon>
    </lineage>
</organism>
<reference evidence="2 3" key="1">
    <citation type="submission" date="2018-08" db="EMBL/GenBank/DDBJ databases">
        <title>Genome of Clostridium chromiireducens C1, DSM12136.</title>
        <authorList>
            <person name="Xing M."/>
            <person name="Wei Y."/>
            <person name="Ang E.L."/>
            <person name="Zhao H."/>
            <person name="Zhang Y."/>
        </authorList>
    </citation>
    <scope>NUCLEOTIDE SEQUENCE [LARGE SCALE GENOMIC DNA]</scope>
    <source>
        <strain evidence="2 3">C1</strain>
    </source>
</reference>
<dbReference type="SUPFAM" id="SSF52200">
    <property type="entry name" value="Toll/Interleukin receptor TIR domain"/>
    <property type="match status" value="1"/>
</dbReference>
<proteinExistence type="predicted"/>
<feature type="domain" description="TIR" evidence="1">
    <location>
        <begin position="349"/>
        <end position="478"/>
    </location>
</feature>